<keyword evidence="2" id="KW-1185">Reference proteome</keyword>
<gene>
    <name evidence="1" type="ORF">FVEG_16217</name>
</gene>
<dbReference type="RefSeq" id="XP_018754144.1">
    <property type="nucleotide sequence ID" value="XM_018905449.1"/>
</dbReference>
<dbReference type="VEuPathDB" id="FungiDB:FVEG_16217"/>
<protein>
    <submittedName>
        <fullName evidence="1">Uncharacterized protein</fullName>
    </submittedName>
</protein>
<sequence>MYPSHLCPCTNRLILRPQGPGLKGCASPCESFSTNHGEGFRNGNLSYFFGPKTFRFQGWRDVMSLQPMAAAEKLGKAQAICGVTVTGCRDFEGSIDFRRDIDTESIYASFRDRNRVCLIGCDIRGIWNELQWRWMYQSVG</sequence>
<dbReference type="GeneID" id="30073093"/>
<evidence type="ECO:0000313" key="1">
    <source>
        <dbReference type="EMBL" id="EWG47953.1"/>
    </source>
</evidence>
<dbReference type="KEGG" id="fvr:FVEG_16217"/>
<evidence type="ECO:0000313" key="2">
    <source>
        <dbReference type="Proteomes" id="UP000009096"/>
    </source>
</evidence>
<dbReference type="AlphaFoldDB" id="W7M8R1"/>
<proteinExistence type="predicted"/>
<reference evidence="1 2" key="1">
    <citation type="journal article" date="2010" name="Nature">
        <title>Comparative genomics reveals mobile pathogenicity chromosomes in Fusarium.</title>
        <authorList>
            <person name="Ma L.J."/>
            <person name="van der Does H.C."/>
            <person name="Borkovich K.A."/>
            <person name="Coleman J.J."/>
            <person name="Daboussi M.J."/>
            <person name="Di Pietro A."/>
            <person name="Dufresne M."/>
            <person name="Freitag M."/>
            <person name="Grabherr M."/>
            <person name="Henrissat B."/>
            <person name="Houterman P.M."/>
            <person name="Kang S."/>
            <person name="Shim W.B."/>
            <person name="Woloshuk C."/>
            <person name="Xie X."/>
            <person name="Xu J.R."/>
            <person name="Antoniw J."/>
            <person name="Baker S.E."/>
            <person name="Bluhm B.H."/>
            <person name="Breakspear A."/>
            <person name="Brown D.W."/>
            <person name="Butchko R.A."/>
            <person name="Chapman S."/>
            <person name="Coulson R."/>
            <person name="Coutinho P.M."/>
            <person name="Danchin E.G."/>
            <person name="Diener A."/>
            <person name="Gale L.R."/>
            <person name="Gardiner D.M."/>
            <person name="Goff S."/>
            <person name="Hammond-Kosack K.E."/>
            <person name="Hilburn K."/>
            <person name="Hua-Van A."/>
            <person name="Jonkers W."/>
            <person name="Kazan K."/>
            <person name="Kodira C.D."/>
            <person name="Koehrsen M."/>
            <person name="Kumar L."/>
            <person name="Lee Y.H."/>
            <person name="Li L."/>
            <person name="Manners J.M."/>
            <person name="Miranda-Saavedra D."/>
            <person name="Mukherjee M."/>
            <person name="Park G."/>
            <person name="Park J."/>
            <person name="Park S.Y."/>
            <person name="Proctor R.H."/>
            <person name="Regev A."/>
            <person name="Ruiz-Roldan M.C."/>
            <person name="Sain D."/>
            <person name="Sakthikumar S."/>
            <person name="Sykes S."/>
            <person name="Schwartz D.C."/>
            <person name="Turgeon B.G."/>
            <person name="Wapinski I."/>
            <person name="Yoder O."/>
            <person name="Young S."/>
            <person name="Zeng Q."/>
            <person name="Zhou S."/>
            <person name="Galagan J."/>
            <person name="Cuomo C.A."/>
            <person name="Kistler H.C."/>
            <person name="Rep M."/>
        </authorList>
    </citation>
    <scope>NUCLEOTIDE SEQUENCE [LARGE SCALE GENOMIC DNA]</scope>
    <source>
        <strain evidence="2">M3125 / FGSC 7600</strain>
    </source>
</reference>
<dbReference type="EMBL" id="DS022251">
    <property type="protein sequence ID" value="EWG47953.1"/>
    <property type="molecule type" value="Genomic_DNA"/>
</dbReference>
<organism evidence="1 2">
    <name type="scientific">Gibberella moniliformis (strain M3125 / FGSC 7600)</name>
    <name type="common">Maize ear and stalk rot fungus</name>
    <name type="synonym">Fusarium verticillioides</name>
    <dbReference type="NCBI Taxonomy" id="334819"/>
    <lineage>
        <taxon>Eukaryota</taxon>
        <taxon>Fungi</taxon>
        <taxon>Dikarya</taxon>
        <taxon>Ascomycota</taxon>
        <taxon>Pezizomycotina</taxon>
        <taxon>Sordariomycetes</taxon>
        <taxon>Hypocreomycetidae</taxon>
        <taxon>Hypocreales</taxon>
        <taxon>Nectriaceae</taxon>
        <taxon>Fusarium</taxon>
        <taxon>Fusarium fujikuroi species complex</taxon>
    </lineage>
</organism>
<dbReference type="Proteomes" id="UP000009096">
    <property type="component" value="Chromosome 3"/>
</dbReference>
<name>W7M8R1_GIBM7</name>
<accession>W7M8R1</accession>